<keyword evidence="2" id="KW-1185">Reference proteome</keyword>
<reference evidence="1" key="1">
    <citation type="submission" date="2011-01" db="EMBL/GenBank/DDBJ databases">
        <authorList>
            <person name="Muzny D."/>
            <person name="Qin X."/>
            <person name="Buhay C."/>
            <person name="Dugan-Rocha S."/>
            <person name="Ding Y."/>
            <person name="Chen G."/>
            <person name="Hawes A."/>
            <person name="Holder M."/>
            <person name="Jhangiani S."/>
            <person name="Johnson A."/>
            <person name="Khan Z."/>
            <person name="Li Z."/>
            <person name="Liu W."/>
            <person name="Liu X."/>
            <person name="Perez L."/>
            <person name="Shen H."/>
            <person name="Wang Q."/>
            <person name="Watt J."/>
            <person name="Xi L."/>
            <person name="Xin Y."/>
            <person name="Zhou J."/>
            <person name="Deng J."/>
            <person name="Jiang H."/>
            <person name="Liu Y."/>
            <person name="Qu J."/>
            <person name="Song X.-Z."/>
            <person name="Zhang L."/>
            <person name="Villasana D."/>
            <person name="Johnson A."/>
            <person name="Liu J."/>
            <person name="Liyanage D."/>
            <person name="Lorensuhewa L."/>
            <person name="Robinson T."/>
            <person name="Song A."/>
            <person name="Song B.-B."/>
            <person name="Dinh H."/>
            <person name="Thornton R."/>
            <person name="Coyle M."/>
            <person name="Francisco L."/>
            <person name="Jackson L."/>
            <person name="Javaid M."/>
            <person name="Korchina V."/>
            <person name="Kovar C."/>
            <person name="Mata R."/>
            <person name="Mathew T."/>
            <person name="Ngo R."/>
            <person name="Nguyen L."/>
            <person name="Nguyen N."/>
            <person name="Okwuonu G."/>
            <person name="Ongeri F."/>
            <person name="Pham C."/>
            <person name="Simmons D."/>
            <person name="Wilczek-Boney K."/>
            <person name="Hale W."/>
            <person name="Jakkamsetti A."/>
            <person name="Pham P."/>
            <person name="Ruth R."/>
            <person name="San Lucas F."/>
            <person name="Warren J."/>
            <person name="Zhang J."/>
            <person name="Zhao Z."/>
            <person name="Zhou C."/>
            <person name="Zhu D."/>
            <person name="Lee S."/>
            <person name="Bess C."/>
            <person name="Blankenburg K."/>
            <person name="Forbes L."/>
            <person name="Fu Q."/>
            <person name="Gubbala S."/>
            <person name="Hirani K."/>
            <person name="Jayaseelan J.C."/>
            <person name="Lara F."/>
            <person name="Munidasa M."/>
            <person name="Palculict T."/>
            <person name="Patil S."/>
            <person name="Pu L.-L."/>
            <person name="Saada N."/>
            <person name="Tang L."/>
            <person name="Weissenberger G."/>
            <person name="Zhu Y."/>
            <person name="Hemphill L."/>
            <person name="Shang Y."/>
            <person name="Youmans B."/>
            <person name="Ayvaz T."/>
            <person name="Ross M."/>
            <person name="Santibanez J."/>
            <person name="Aqrawi P."/>
            <person name="Gross S."/>
            <person name="Joshi V."/>
            <person name="Fowler G."/>
            <person name="Nazareth L."/>
            <person name="Reid J."/>
            <person name="Worley K."/>
            <person name="Petrosino J."/>
            <person name="Highlander S."/>
            <person name="Gibbs R."/>
        </authorList>
    </citation>
    <scope>NUCLEOTIDE SEQUENCE [LARGE SCALE GENOMIC DNA]</scope>
    <source>
        <strain evidence="1">ATCC 33707</strain>
    </source>
</reference>
<dbReference type="HOGENOM" id="CLU_2938723_0_0_11"/>
<organism evidence="1 2">
    <name type="scientific">Prescottella equi ATCC 33707</name>
    <dbReference type="NCBI Taxonomy" id="525370"/>
    <lineage>
        <taxon>Bacteria</taxon>
        <taxon>Bacillati</taxon>
        <taxon>Actinomycetota</taxon>
        <taxon>Actinomycetes</taxon>
        <taxon>Mycobacteriales</taxon>
        <taxon>Nocardiaceae</taxon>
        <taxon>Prescottella</taxon>
    </lineage>
</organism>
<sequence>MDGVEVLYAQGTCEALARGDSRSSVLAEFDSVGKAYAQFLPMPADRIAEIYVSTAEKTYC</sequence>
<gene>
    <name evidence="1" type="ORF">HMPREF0724_14919</name>
</gene>
<dbReference type="AlphaFoldDB" id="E9T813"/>
<evidence type="ECO:0000313" key="1">
    <source>
        <dbReference type="EMBL" id="EGD21417.1"/>
    </source>
</evidence>
<proteinExistence type="predicted"/>
<name>E9T813_RHOHA</name>
<dbReference type="EMBL" id="ADNW02000033">
    <property type="protein sequence ID" value="EGD21417.1"/>
    <property type="molecule type" value="Genomic_DNA"/>
</dbReference>
<evidence type="ECO:0008006" key="3">
    <source>
        <dbReference type="Google" id="ProtNLM"/>
    </source>
</evidence>
<comment type="caution">
    <text evidence="1">The sequence shown here is derived from an EMBL/GenBank/DDBJ whole genome shotgun (WGS) entry which is preliminary data.</text>
</comment>
<evidence type="ECO:0000313" key="2">
    <source>
        <dbReference type="Proteomes" id="UP000004245"/>
    </source>
</evidence>
<protein>
    <recommendedName>
        <fullName evidence="3">DUF732 domain-containing protein</fullName>
    </recommendedName>
</protein>
<accession>E9T813</accession>
<dbReference type="Proteomes" id="UP000004245">
    <property type="component" value="Unassembled WGS sequence"/>
</dbReference>